<protein>
    <submittedName>
        <fullName evidence="2">DUF4023 domain-containing protein</fullName>
    </submittedName>
</protein>
<feature type="compositionally biased region" description="Basic and acidic residues" evidence="1">
    <location>
        <begin position="1"/>
        <end position="19"/>
    </location>
</feature>
<keyword evidence="3" id="KW-1185">Reference proteome</keyword>
<dbReference type="RefSeq" id="WP_379321903.1">
    <property type="nucleotide sequence ID" value="NZ_JBHTLM010000032.1"/>
</dbReference>
<feature type="region of interest" description="Disordered" evidence="1">
    <location>
        <begin position="1"/>
        <end position="43"/>
    </location>
</feature>
<evidence type="ECO:0000256" key="1">
    <source>
        <dbReference type="SAM" id="MobiDB-lite"/>
    </source>
</evidence>
<accession>A0ABW3S4R8</accession>
<dbReference type="InterPro" id="IPR025097">
    <property type="entry name" value="DUF4023"/>
</dbReference>
<sequence length="43" mass="5020">MEDLHKFVEKVHDQQEKEARNKKRHGQGNPASKLPTKQHGTQK</sequence>
<evidence type="ECO:0000313" key="2">
    <source>
        <dbReference type="EMBL" id="MFD1179478.1"/>
    </source>
</evidence>
<comment type="caution">
    <text evidence="2">The sequence shown here is derived from an EMBL/GenBank/DDBJ whole genome shotgun (WGS) entry which is preliminary data.</text>
</comment>
<evidence type="ECO:0000313" key="3">
    <source>
        <dbReference type="Proteomes" id="UP001597262"/>
    </source>
</evidence>
<reference evidence="3" key="1">
    <citation type="journal article" date="2019" name="Int. J. Syst. Evol. Microbiol.">
        <title>The Global Catalogue of Microorganisms (GCM) 10K type strain sequencing project: providing services to taxonomists for standard genome sequencing and annotation.</title>
        <authorList>
            <consortium name="The Broad Institute Genomics Platform"/>
            <consortium name="The Broad Institute Genome Sequencing Center for Infectious Disease"/>
            <person name="Wu L."/>
            <person name="Ma J."/>
        </authorList>
    </citation>
    <scope>NUCLEOTIDE SEQUENCE [LARGE SCALE GENOMIC DNA]</scope>
    <source>
        <strain evidence="3">CCUG 59189</strain>
    </source>
</reference>
<dbReference type="EMBL" id="JBHTLM010000032">
    <property type="protein sequence ID" value="MFD1179478.1"/>
    <property type="molecule type" value="Genomic_DNA"/>
</dbReference>
<proteinExistence type="predicted"/>
<dbReference type="Pfam" id="PF13215">
    <property type="entry name" value="DUF4023"/>
    <property type="match status" value="1"/>
</dbReference>
<dbReference type="Proteomes" id="UP001597262">
    <property type="component" value="Unassembled WGS sequence"/>
</dbReference>
<name>A0ABW3S4R8_9BACL</name>
<organism evidence="2 3">
    <name type="scientific">Paenibacillus puldeungensis</name>
    <dbReference type="NCBI Taxonomy" id="696536"/>
    <lineage>
        <taxon>Bacteria</taxon>
        <taxon>Bacillati</taxon>
        <taxon>Bacillota</taxon>
        <taxon>Bacilli</taxon>
        <taxon>Bacillales</taxon>
        <taxon>Paenibacillaceae</taxon>
        <taxon>Paenibacillus</taxon>
    </lineage>
</organism>
<gene>
    <name evidence="2" type="ORF">ACFQ3W_24720</name>
</gene>